<dbReference type="Proteomes" id="UP000630445">
    <property type="component" value="Unassembled WGS sequence"/>
</dbReference>
<reference evidence="1" key="1">
    <citation type="submission" date="2020-06" db="EMBL/GenBank/DDBJ databases">
        <title>Draft genome sequences of strains closely related to Aspergillus parafelis and Aspergillus hiratsukae.</title>
        <authorList>
            <person name="Dos Santos R.A.C."/>
            <person name="Rivero-Menendez O."/>
            <person name="Steenwyk J.L."/>
            <person name="Mead M.E."/>
            <person name="Goldman G.H."/>
            <person name="Alastruey-Izquierdo A."/>
            <person name="Rokas A."/>
        </authorList>
    </citation>
    <scope>NUCLEOTIDE SEQUENCE</scope>
    <source>
        <strain evidence="1">CNM-CM5793</strain>
    </source>
</reference>
<dbReference type="EMBL" id="JACBAD010002126">
    <property type="protein sequence ID" value="KAF7114221.1"/>
    <property type="molecule type" value="Genomic_DNA"/>
</dbReference>
<evidence type="ECO:0008006" key="3">
    <source>
        <dbReference type="Google" id="ProtNLM"/>
    </source>
</evidence>
<name>A0A8H6P0B7_9EURO</name>
<organism evidence="1 2">
    <name type="scientific">Aspergillus hiratsukae</name>
    <dbReference type="NCBI Taxonomy" id="1194566"/>
    <lineage>
        <taxon>Eukaryota</taxon>
        <taxon>Fungi</taxon>
        <taxon>Dikarya</taxon>
        <taxon>Ascomycota</taxon>
        <taxon>Pezizomycotina</taxon>
        <taxon>Eurotiomycetes</taxon>
        <taxon>Eurotiomycetidae</taxon>
        <taxon>Eurotiales</taxon>
        <taxon>Aspergillaceae</taxon>
        <taxon>Aspergillus</taxon>
        <taxon>Aspergillus subgen. Fumigati</taxon>
    </lineage>
</organism>
<protein>
    <recommendedName>
        <fullName evidence="3">F-box domain-containing protein</fullName>
    </recommendedName>
</protein>
<keyword evidence="2" id="KW-1185">Reference proteome</keyword>
<accession>A0A8H6P0B7</accession>
<evidence type="ECO:0000313" key="1">
    <source>
        <dbReference type="EMBL" id="KAF7114221.1"/>
    </source>
</evidence>
<proteinExistence type="predicted"/>
<dbReference type="AlphaFoldDB" id="A0A8H6P0B7"/>
<gene>
    <name evidence="1" type="ORF">CNMCM5793_007799</name>
</gene>
<sequence length="410" mass="46788">MDPFNKLPNEIIIQILKSCCDFTSLDGLLQMSPVVNDVFDYFYADITEAVLRSCPMTGHGIEENFQFLVAIYSKTTFTPATIIDFLQRKPGDPLPPALEAFQSLRAINSVTAFRQVVATVAKIHRLACACLDTFIHRIKTTTPSRATVSDGKLYDWLWNHAPDPPAEPFQSKGTHHPHWVEQYRVHRVLWAMQIYTELCAAAETRWSWSQDNIDRLFDKSVTTGHSVTLREDEVPVITECLNDLSPTPLATVHVKFPALTQLPSPESLAVRSYWALPDIPQDTTTIAPKRRSPSSWGRRITHAQNRGFGMMFYGLVGGYWHNPQGALWRCDTRAFRRLGIIFWDEWRLYQMELIAMPNRALSPEGEYVGGKDERSQLTVAYVWFSLAKNGYLREHPINPFATDPTNIWLC</sequence>
<evidence type="ECO:0000313" key="2">
    <source>
        <dbReference type="Proteomes" id="UP000630445"/>
    </source>
</evidence>
<comment type="caution">
    <text evidence="1">The sequence shown here is derived from an EMBL/GenBank/DDBJ whole genome shotgun (WGS) entry which is preliminary data.</text>
</comment>
<dbReference type="OrthoDB" id="4358152at2759"/>